<evidence type="ECO:0008006" key="4">
    <source>
        <dbReference type="Google" id="ProtNLM"/>
    </source>
</evidence>
<keyword evidence="3" id="KW-1185">Reference proteome</keyword>
<comment type="caution">
    <text evidence="2">The sequence shown here is derived from an EMBL/GenBank/DDBJ whole genome shotgun (WGS) entry which is preliminary data.</text>
</comment>
<name>A0ABQ4R2Y3_9HYPH</name>
<organism evidence="2 3">
    <name type="scientific">Methylobacterium crusticola</name>
    <dbReference type="NCBI Taxonomy" id="1697972"/>
    <lineage>
        <taxon>Bacteria</taxon>
        <taxon>Pseudomonadati</taxon>
        <taxon>Pseudomonadota</taxon>
        <taxon>Alphaproteobacteria</taxon>
        <taxon>Hyphomicrobiales</taxon>
        <taxon>Methylobacteriaceae</taxon>
        <taxon>Methylobacterium</taxon>
    </lineage>
</organism>
<gene>
    <name evidence="2" type="ORF">OPKNFCMD_4270</name>
</gene>
<feature type="chain" id="PRO_5045990423" description="Invasion associated locus b family protein" evidence="1">
    <location>
        <begin position="22"/>
        <end position="204"/>
    </location>
</feature>
<evidence type="ECO:0000256" key="1">
    <source>
        <dbReference type="SAM" id="SignalP"/>
    </source>
</evidence>
<proteinExistence type="predicted"/>
<reference evidence="2" key="2">
    <citation type="submission" date="2021-08" db="EMBL/GenBank/DDBJ databases">
        <authorList>
            <person name="Tani A."/>
            <person name="Ola A."/>
            <person name="Ogura Y."/>
            <person name="Katsura K."/>
            <person name="Hayashi T."/>
        </authorList>
    </citation>
    <scope>NUCLEOTIDE SEQUENCE</scope>
    <source>
        <strain evidence="2">KCTC 52305</strain>
    </source>
</reference>
<feature type="signal peptide" evidence="1">
    <location>
        <begin position="1"/>
        <end position="21"/>
    </location>
</feature>
<reference evidence="2" key="1">
    <citation type="journal article" date="2021" name="Front. Microbiol.">
        <title>Comprehensive Comparative Genomics and Phenotyping of Methylobacterium Species.</title>
        <authorList>
            <person name="Alessa O."/>
            <person name="Ogura Y."/>
            <person name="Fujitani Y."/>
            <person name="Takami H."/>
            <person name="Hayashi T."/>
            <person name="Sahin N."/>
            <person name="Tani A."/>
        </authorList>
    </citation>
    <scope>NUCLEOTIDE SEQUENCE</scope>
    <source>
        <strain evidence="2">KCTC 52305</strain>
    </source>
</reference>
<dbReference type="EMBL" id="BPQH01000014">
    <property type="protein sequence ID" value="GJD51515.1"/>
    <property type="molecule type" value="Genomic_DNA"/>
</dbReference>
<dbReference type="Proteomes" id="UP001055167">
    <property type="component" value="Unassembled WGS sequence"/>
</dbReference>
<keyword evidence="1" id="KW-0732">Signal</keyword>
<accession>A0ABQ4R2Y3</accession>
<dbReference type="RefSeq" id="WP_128563515.1">
    <property type="nucleotide sequence ID" value="NZ_BPQH01000014.1"/>
</dbReference>
<protein>
    <recommendedName>
        <fullName evidence="4">Invasion associated locus b family protein</fullName>
    </recommendedName>
</protein>
<sequence>MMRAFLPTLACLSVLVVPAAARPKPRAEAAPASLQASPVGTFGEWNVFAAGEGKGRICYAISQPQARLPKTLKRDPAYLFVTVRKGEKAGNEVALMLGFAPRPGSAQAGAPTATAAANGAVPAAPVSAANDPTLSIGPARYALVVKGSNAWVQNPADEGRVVAEMSRGKKVVVKAVSQRGNASTDEYGLEGFGEALKRTREECK</sequence>
<evidence type="ECO:0000313" key="2">
    <source>
        <dbReference type="EMBL" id="GJD51515.1"/>
    </source>
</evidence>
<evidence type="ECO:0000313" key="3">
    <source>
        <dbReference type="Proteomes" id="UP001055167"/>
    </source>
</evidence>